<organism evidence="1">
    <name type="scientific">uncultured Caudovirales phage</name>
    <dbReference type="NCBI Taxonomy" id="2100421"/>
    <lineage>
        <taxon>Viruses</taxon>
        <taxon>Duplodnaviria</taxon>
        <taxon>Heunggongvirae</taxon>
        <taxon>Uroviricota</taxon>
        <taxon>Caudoviricetes</taxon>
        <taxon>Peduoviridae</taxon>
        <taxon>Maltschvirus</taxon>
        <taxon>Maltschvirus maltsch</taxon>
    </lineage>
</organism>
<name>A0A6J5PQ26_9CAUD</name>
<dbReference type="EMBL" id="LR797302">
    <property type="protein sequence ID" value="CAB4199598.1"/>
    <property type="molecule type" value="Genomic_DNA"/>
</dbReference>
<evidence type="ECO:0000313" key="2">
    <source>
        <dbReference type="EMBL" id="CAB4199598.1"/>
    </source>
</evidence>
<proteinExistence type="predicted"/>
<gene>
    <name evidence="2" type="ORF">UFOVP1358_2</name>
    <name evidence="1" type="ORF">UFOVP931_44</name>
</gene>
<sequence>MNAKEIKAALADEGVQAAVEKQVAAAVKAETKRVLTVVKEAELPEDKAAAKAAKEVIKGIVAGIKEAA</sequence>
<evidence type="ECO:0000313" key="1">
    <source>
        <dbReference type="EMBL" id="CAB4172096.1"/>
    </source>
</evidence>
<reference evidence="1" key="1">
    <citation type="submission" date="2020-05" db="EMBL/GenBank/DDBJ databases">
        <authorList>
            <person name="Chiriac C."/>
            <person name="Salcher M."/>
            <person name="Ghai R."/>
            <person name="Kavagutti S V."/>
        </authorList>
    </citation>
    <scope>NUCLEOTIDE SEQUENCE</scope>
</reference>
<dbReference type="EMBL" id="LR796870">
    <property type="protein sequence ID" value="CAB4172096.1"/>
    <property type="molecule type" value="Genomic_DNA"/>
</dbReference>
<accession>A0A6J5PQ26</accession>
<protein>
    <submittedName>
        <fullName evidence="1">Uncharacterized protein</fullName>
    </submittedName>
</protein>